<dbReference type="Pfam" id="PF20151">
    <property type="entry name" value="DUF6533"/>
    <property type="match status" value="1"/>
</dbReference>
<accession>A0AAD4EKQ7</accession>
<proteinExistence type="predicted"/>
<evidence type="ECO:0000313" key="4">
    <source>
        <dbReference type="Proteomes" id="UP001195769"/>
    </source>
</evidence>
<keyword evidence="1" id="KW-1133">Transmembrane helix</keyword>
<feature type="transmembrane region" description="Helical" evidence="1">
    <location>
        <begin position="116"/>
        <end position="139"/>
    </location>
</feature>
<sequence length="305" mass="34373">MDAVTTQSFVAIASLTILCWDHMITFADEVDLIWCQPKKILGWLFLLNRYITPLGFVVNIIVLTLPNWPTEMTGIKLLLSCRNFVRYQGAMAILGVSIAELIMLMRIRVLYRERRLVVAAAGFLLLVRVALEACLMTLGKIVPYVQQIHSCHEDYDLPLALSVTRAWLPLAYDTAIFVMTLWRTYHRNEISPILPALQSEGILYYIVICSANLVLTVMIVRAPPGLKGVVMTSRVTLHLKKQVRDQQPCSPTVSRFPPGHQQRFFADHDSQLKLPCSTTPIPPIPIKLDPTDDTQTFGSVDVESL</sequence>
<evidence type="ECO:0000259" key="2">
    <source>
        <dbReference type="Pfam" id="PF20151"/>
    </source>
</evidence>
<dbReference type="AlphaFoldDB" id="A0AAD4EKQ7"/>
<keyword evidence="1" id="KW-0812">Transmembrane</keyword>
<feature type="transmembrane region" description="Helical" evidence="1">
    <location>
        <begin position="202"/>
        <end position="220"/>
    </location>
</feature>
<reference evidence="3" key="1">
    <citation type="journal article" date="2020" name="New Phytol.">
        <title>Comparative genomics reveals dynamic genome evolution in host specialist ectomycorrhizal fungi.</title>
        <authorList>
            <person name="Lofgren L.A."/>
            <person name="Nguyen N.H."/>
            <person name="Vilgalys R."/>
            <person name="Ruytinx J."/>
            <person name="Liao H.L."/>
            <person name="Branco S."/>
            <person name="Kuo A."/>
            <person name="LaButti K."/>
            <person name="Lipzen A."/>
            <person name="Andreopoulos W."/>
            <person name="Pangilinan J."/>
            <person name="Riley R."/>
            <person name="Hundley H."/>
            <person name="Na H."/>
            <person name="Barry K."/>
            <person name="Grigoriev I.V."/>
            <person name="Stajich J.E."/>
            <person name="Kennedy P.G."/>
        </authorList>
    </citation>
    <scope>NUCLEOTIDE SEQUENCE</scope>
    <source>
        <strain evidence="3">FC203</strain>
    </source>
</reference>
<feature type="domain" description="DUF6533" evidence="2">
    <location>
        <begin position="10"/>
        <end position="54"/>
    </location>
</feature>
<protein>
    <recommendedName>
        <fullName evidence="2">DUF6533 domain-containing protein</fullName>
    </recommendedName>
</protein>
<comment type="caution">
    <text evidence="3">The sequence shown here is derived from an EMBL/GenBank/DDBJ whole genome shotgun (WGS) entry which is preliminary data.</text>
</comment>
<keyword evidence="1" id="KW-0472">Membrane</keyword>
<name>A0AAD4EKQ7_9AGAM</name>
<feature type="transmembrane region" description="Helical" evidence="1">
    <location>
        <begin position="159"/>
        <end position="182"/>
    </location>
</feature>
<dbReference type="Proteomes" id="UP001195769">
    <property type="component" value="Unassembled WGS sequence"/>
</dbReference>
<gene>
    <name evidence="3" type="ORF">F5891DRAFT_1003902</name>
</gene>
<dbReference type="GeneID" id="64654629"/>
<feature type="transmembrane region" description="Helical" evidence="1">
    <location>
        <begin position="85"/>
        <end position="104"/>
    </location>
</feature>
<feature type="transmembrane region" description="Helical" evidence="1">
    <location>
        <begin position="40"/>
        <end position="65"/>
    </location>
</feature>
<organism evidence="3 4">
    <name type="scientific">Suillus fuscotomentosus</name>
    <dbReference type="NCBI Taxonomy" id="1912939"/>
    <lineage>
        <taxon>Eukaryota</taxon>
        <taxon>Fungi</taxon>
        <taxon>Dikarya</taxon>
        <taxon>Basidiomycota</taxon>
        <taxon>Agaricomycotina</taxon>
        <taxon>Agaricomycetes</taxon>
        <taxon>Agaricomycetidae</taxon>
        <taxon>Boletales</taxon>
        <taxon>Suillineae</taxon>
        <taxon>Suillaceae</taxon>
        <taxon>Suillus</taxon>
    </lineage>
</organism>
<dbReference type="EMBL" id="JABBWK010000004">
    <property type="protein sequence ID" value="KAG1906798.1"/>
    <property type="molecule type" value="Genomic_DNA"/>
</dbReference>
<keyword evidence="4" id="KW-1185">Reference proteome</keyword>
<dbReference type="InterPro" id="IPR045340">
    <property type="entry name" value="DUF6533"/>
</dbReference>
<dbReference type="RefSeq" id="XP_041232373.1">
    <property type="nucleotide sequence ID" value="XM_041360331.1"/>
</dbReference>
<evidence type="ECO:0000313" key="3">
    <source>
        <dbReference type="EMBL" id="KAG1906798.1"/>
    </source>
</evidence>
<evidence type="ECO:0000256" key="1">
    <source>
        <dbReference type="SAM" id="Phobius"/>
    </source>
</evidence>